<dbReference type="EMBL" id="VJWX01000051">
    <property type="protein sequence ID" value="TVT56621.1"/>
    <property type="molecule type" value="Genomic_DNA"/>
</dbReference>
<dbReference type="Gene3D" id="3.40.50.10140">
    <property type="entry name" value="Toll/interleukin-1 receptor homology (TIR) domain"/>
    <property type="match status" value="1"/>
</dbReference>
<evidence type="ECO:0000313" key="2">
    <source>
        <dbReference type="EMBL" id="TVT56621.1"/>
    </source>
</evidence>
<dbReference type="GO" id="GO:0007165">
    <property type="term" value="P:signal transduction"/>
    <property type="evidence" value="ECO:0007669"/>
    <property type="project" value="InterPro"/>
</dbReference>
<dbReference type="InterPro" id="IPR000157">
    <property type="entry name" value="TIR_dom"/>
</dbReference>
<dbReference type="SUPFAM" id="SSF52200">
    <property type="entry name" value="Toll/Interleukin receptor TIR domain"/>
    <property type="match status" value="1"/>
</dbReference>
<evidence type="ECO:0000259" key="1">
    <source>
        <dbReference type="PROSITE" id="PS50104"/>
    </source>
</evidence>
<comment type="caution">
    <text evidence="2">The sequence shown here is derived from an EMBL/GenBank/DDBJ whole genome shotgun (WGS) entry which is preliminary data.</text>
</comment>
<sequence>MPEIFVNYRTGDGEQAAALLERDLSRRFGENSVFRDSKSIRPGDDYRIALTTASAGARVLLVIIGERWLDALDREGNRALDNEEDWTRREIVNALNHGVRVIPILCDKAQPLTAAALPAELSRLADHQFLRFSTRNTEADLNTIAAALADLVPGLVDSTAEKAAPEPGSVHNSNTGTVHGGLVQARDIHGGSVGGIVINGYTGPVQHGNGPQYAGSVFQGPVNGYVGGDNSGGIHQNIGAERREEQR</sequence>
<reference evidence="2 3" key="2">
    <citation type="submission" date="2019-08" db="EMBL/GenBank/DDBJ databases">
        <title>Amycolatopsis acidicola sp. nov., isolated from peat swamp forest soil.</title>
        <authorList>
            <person name="Srisuk N."/>
        </authorList>
    </citation>
    <scope>NUCLEOTIDE SEQUENCE [LARGE SCALE GENOMIC DNA]</scope>
    <source>
        <strain evidence="2 3">TBRC 6029</strain>
    </source>
</reference>
<dbReference type="Pfam" id="PF13676">
    <property type="entry name" value="TIR_2"/>
    <property type="match status" value="1"/>
</dbReference>
<evidence type="ECO:0000313" key="3">
    <source>
        <dbReference type="Proteomes" id="UP000320011"/>
    </source>
</evidence>
<keyword evidence="2" id="KW-0675">Receptor</keyword>
<dbReference type="RefSeq" id="WP_144586735.1">
    <property type="nucleotide sequence ID" value="NZ_VJWX01000051.1"/>
</dbReference>
<proteinExistence type="predicted"/>
<keyword evidence="3" id="KW-1185">Reference proteome</keyword>
<dbReference type="OrthoDB" id="4547231at2"/>
<feature type="domain" description="TIR" evidence="1">
    <location>
        <begin position="1"/>
        <end position="152"/>
    </location>
</feature>
<accession>A0A558D6L9</accession>
<reference evidence="2 3" key="1">
    <citation type="submission" date="2019-07" db="EMBL/GenBank/DDBJ databases">
        <authorList>
            <person name="Duangmal K."/>
            <person name="Teo W.F.A."/>
        </authorList>
    </citation>
    <scope>NUCLEOTIDE SEQUENCE [LARGE SCALE GENOMIC DNA]</scope>
    <source>
        <strain evidence="2 3">TBRC 6029</strain>
    </source>
</reference>
<organism evidence="2 3">
    <name type="scientific">Amycolatopsis rhizosphaerae</name>
    <dbReference type="NCBI Taxonomy" id="2053003"/>
    <lineage>
        <taxon>Bacteria</taxon>
        <taxon>Bacillati</taxon>
        <taxon>Actinomycetota</taxon>
        <taxon>Actinomycetes</taxon>
        <taxon>Pseudonocardiales</taxon>
        <taxon>Pseudonocardiaceae</taxon>
        <taxon>Amycolatopsis</taxon>
    </lineage>
</organism>
<gene>
    <name evidence="2" type="ORF">FNH05_08275</name>
</gene>
<dbReference type="InterPro" id="IPR035897">
    <property type="entry name" value="Toll_tir_struct_dom_sf"/>
</dbReference>
<dbReference type="Proteomes" id="UP000320011">
    <property type="component" value="Unassembled WGS sequence"/>
</dbReference>
<dbReference type="AlphaFoldDB" id="A0A558D6L9"/>
<dbReference type="PROSITE" id="PS50104">
    <property type="entry name" value="TIR"/>
    <property type="match status" value="1"/>
</dbReference>
<protein>
    <submittedName>
        <fullName evidence="2">Toll/interleukin-1 receptor domain-containing protein</fullName>
    </submittedName>
</protein>
<name>A0A558D6L9_9PSEU</name>